<dbReference type="GO" id="GO:0003677">
    <property type="term" value="F:DNA binding"/>
    <property type="evidence" value="ECO:0007669"/>
    <property type="project" value="UniProtKB-KW"/>
</dbReference>
<keyword evidence="1" id="KW-0805">Transcription regulation</keyword>
<evidence type="ECO:0000313" key="6">
    <source>
        <dbReference type="EMBL" id="KAE8726373.1"/>
    </source>
</evidence>
<accession>A0A6A3CB53</accession>
<evidence type="ECO:0000256" key="2">
    <source>
        <dbReference type="ARBA" id="ARBA00023125"/>
    </source>
</evidence>
<keyword evidence="7" id="KW-1185">Reference proteome</keyword>
<dbReference type="PANTHER" id="PTHR31719:SF209">
    <property type="entry name" value="NAC DOMAIN-CONTAINING PROTEIN 68-LIKE"/>
    <property type="match status" value="1"/>
</dbReference>
<dbReference type="InterPro" id="IPR003441">
    <property type="entry name" value="NAC-dom"/>
</dbReference>
<comment type="caution">
    <text evidence="6">The sequence shown here is derived from an EMBL/GenBank/DDBJ whole genome shotgun (WGS) entry which is preliminary data.</text>
</comment>
<keyword evidence="4" id="KW-0539">Nucleus</keyword>
<proteinExistence type="predicted"/>
<dbReference type="PANTHER" id="PTHR31719">
    <property type="entry name" value="NAC TRANSCRIPTION FACTOR 56"/>
    <property type="match status" value="1"/>
</dbReference>
<evidence type="ECO:0000313" key="7">
    <source>
        <dbReference type="Proteomes" id="UP000436088"/>
    </source>
</evidence>
<dbReference type="SUPFAM" id="SSF101941">
    <property type="entry name" value="NAC domain"/>
    <property type="match status" value="1"/>
</dbReference>
<sequence>MKEGYVPLISKSAEEDEAYLKSLPPGFRFSPDDVVLVDYYLRRKVYNQPLAPHRIKDVQLYAYDPDTLTAISDNESFNGKVSEWYFFTSRDRRHPNGARPQRVAGNGFWKATIADKEIRVGKNVVGLKKTLLDDWVLCRVYKREKGGSSNPKTPVVVSDENQQIVADDGNVVTTTTPVVDDLQWVNQQQFNCGSVGSTAMPPMLEIPPAAQFGWGNPQDSYTHQQQQFNCGNVGSTAVPPMLEIPPAAQFGWGNLQDSYTNQQQQFQLENPQDLYADQQQQFQWDNPGDLYRDQHQFRSLHFEPQVLPPKQQQQLSYAYPSSFDFTAAAVVAKSGAEVVENGIPSPAPCQEFDVSAFNMVGHRKQV</sequence>
<name>A0A6A3CB53_HIBSY</name>
<protein>
    <recommendedName>
        <fullName evidence="5">NAC domain-containing protein</fullName>
    </recommendedName>
</protein>
<dbReference type="EMBL" id="VEPZ02000373">
    <property type="protein sequence ID" value="KAE8726373.1"/>
    <property type="molecule type" value="Genomic_DNA"/>
</dbReference>
<evidence type="ECO:0000259" key="5">
    <source>
        <dbReference type="PROSITE" id="PS51005"/>
    </source>
</evidence>
<dbReference type="Proteomes" id="UP000436088">
    <property type="component" value="Unassembled WGS sequence"/>
</dbReference>
<dbReference type="Pfam" id="PF02365">
    <property type="entry name" value="NAM"/>
    <property type="match status" value="1"/>
</dbReference>
<keyword evidence="3" id="KW-0804">Transcription</keyword>
<reference evidence="6" key="1">
    <citation type="submission" date="2019-09" db="EMBL/GenBank/DDBJ databases">
        <title>Draft genome information of white flower Hibiscus syriacus.</title>
        <authorList>
            <person name="Kim Y.-M."/>
        </authorList>
    </citation>
    <scope>NUCLEOTIDE SEQUENCE [LARGE SCALE GENOMIC DNA]</scope>
    <source>
        <strain evidence="6">YM2019G1</strain>
    </source>
</reference>
<gene>
    <name evidence="6" type="ORF">F3Y22_tig00007043pilonHSYRG00094</name>
</gene>
<evidence type="ECO:0000256" key="3">
    <source>
        <dbReference type="ARBA" id="ARBA00023163"/>
    </source>
</evidence>
<evidence type="ECO:0000256" key="4">
    <source>
        <dbReference type="ARBA" id="ARBA00023242"/>
    </source>
</evidence>
<dbReference type="Gene3D" id="2.170.150.80">
    <property type="entry name" value="NAC domain"/>
    <property type="match status" value="1"/>
</dbReference>
<dbReference type="InterPro" id="IPR036093">
    <property type="entry name" value="NAC_dom_sf"/>
</dbReference>
<dbReference type="GO" id="GO:0048731">
    <property type="term" value="P:system development"/>
    <property type="evidence" value="ECO:0007669"/>
    <property type="project" value="TreeGrafter"/>
</dbReference>
<dbReference type="GO" id="GO:0006355">
    <property type="term" value="P:regulation of DNA-templated transcription"/>
    <property type="evidence" value="ECO:0007669"/>
    <property type="project" value="InterPro"/>
</dbReference>
<dbReference type="PROSITE" id="PS51005">
    <property type="entry name" value="NAC"/>
    <property type="match status" value="1"/>
</dbReference>
<dbReference type="AlphaFoldDB" id="A0A6A3CB53"/>
<keyword evidence="2" id="KW-0238">DNA-binding</keyword>
<evidence type="ECO:0000256" key="1">
    <source>
        <dbReference type="ARBA" id="ARBA00023015"/>
    </source>
</evidence>
<feature type="domain" description="NAC" evidence="5">
    <location>
        <begin position="23"/>
        <end position="178"/>
    </location>
</feature>
<organism evidence="6 7">
    <name type="scientific">Hibiscus syriacus</name>
    <name type="common">Rose of Sharon</name>
    <dbReference type="NCBI Taxonomy" id="106335"/>
    <lineage>
        <taxon>Eukaryota</taxon>
        <taxon>Viridiplantae</taxon>
        <taxon>Streptophyta</taxon>
        <taxon>Embryophyta</taxon>
        <taxon>Tracheophyta</taxon>
        <taxon>Spermatophyta</taxon>
        <taxon>Magnoliopsida</taxon>
        <taxon>eudicotyledons</taxon>
        <taxon>Gunneridae</taxon>
        <taxon>Pentapetalae</taxon>
        <taxon>rosids</taxon>
        <taxon>malvids</taxon>
        <taxon>Malvales</taxon>
        <taxon>Malvaceae</taxon>
        <taxon>Malvoideae</taxon>
        <taxon>Hibiscus</taxon>
    </lineage>
</organism>